<keyword evidence="4" id="KW-0547">Nucleotide-binding</keyword>
<organism evidence="5 6">
    <name type="scientific">Cichlidogyrus casuarinus</name>
    <dbReference type="NCBI Taxonomy" id="1844966"/>
    <lineage>
        <taxon>Eukaryota</taxon>
        <taxon>Metazoa</taxon>
        <taxon>Spiralia</taxon>
        <taxon>Lophotrochozoa</taxon>
        <taxon>Platyhelminthes</taxon>
        <taxon>Monogenea</taxon>
        <taxon>Monopisthocotylea</taxon>
        <taxon>Dactylogyridea</taxon>
        <taxon>Ancyrocephalidae</taxon>
        <taxon>Cichlidogyrus</taxon>
    </lineage>
</organism>
<comment type="similarity">
    <text evidence="1">Belongs to the GDA1/CD39 NTPase family.</text>
</comment>
<reference evidence="5 6" key="1">
    <citation type="submission" date="2024-11" db="EMBL/GenBank/DDBJ databases">
        <title>Adaptive evolution of stress response genes in parasites aligns with host niche diversity.</title>
        <authorList>
            <person name="Hahn C."/>
            <person name="Resl P."/>
        </authorList>
    </citation>
    <scope>NUCLEOTIDE SEQUENCE [LARGE SCALE GENOMIC DNA]</scope>
    <source>
        <strain evidence="5">EGGRZ-B1_66</strain>
        <tissue evidence="5">Body</tissue>
    </source>
</reference>
<evidence type="ECO:0000313" key="5">
    <source>
        <dbReference type="EMBL" id="KAL3316522.1"/>
    </source>
</evidence>
<keyword evidence="4" id="KW-0067">ATP-binding</keyword>
<evidence type="ECO:0000313" key="6">
    <source>
        <dbReference type="Proteomes" id="UP001626550"/>
    </source>
</evidence>
<name>A0ABD2QBB2_9PLAT</name>
<dbReference type="InterPro" id="IPR000407">
    <property type="entry name" value="GDA1_CD39_NTPase"/>
</dbReference>
<dbReference type="PANTHER" id="PTHR11782">
    <property type="entry name" value="ADENOSINE/GUANOSINE DIPHOSPHATASE"/>
    <property type="match status" value="1"/>
</dbReference>
<sequence>MHKHYAVVIDAGSTSSKVNVYSWKDFPFRKQGYVEQVNRKPYRSEPGISSYLNEPSKAYFSLESILSHAIEENIPSQSIPNSNVYLAATAGMRIALKKNKEGAKELFQRLRSDLKNNCPLQLQYPDTDVRLLSGEEEGVHGWITANYLNGSFGMNVDSPPKNTLDTAGALDMGGASTQITFVVDTDTAKMFPHETIMKKQLYKNSYHIYSRSLLCNGKNEFAYIYRRLLVVEALESSRDPVSNFLSTIRMQYDRLQH</sequence>
<keyword evidence="2" id="KW-0378">Hydrolase</keyword>
<feature type="active site" description="Proton acceptor" evidence="3">
    <location>
        <position position="137"/>
    </location>
</feature>
<accession>A0ABD2QBB2</accession>
<evidence type="ECO:0000256" key="2">
    <source>
        <dbReference type="ARBA" id="ARBA00022801"/>
    </source>
</evidence>
<evidence type="ECO:0000256" key="1">
    <source>
        <dbReference type="ARBA" id="ARBA00009283"/>
    </source>
</evidence>
<dbReference type="Gene3D" id="3.30.420.150">
    <property type="entry name" value="Exopolyphosphatase. Domain 2"/>
    <property type="match status" value="1"/>
</dbReference>
<dbReference type="PANTHER" id="PTHR11782:SF83">
    <property type="entry name" value="GUANOSINE-DIPHOSPHATASE"/>
    <property type="match status" value="1"/>
</dbReference>
<dbReference type="AlphaFoldDB" id="A0ABD2QBB2"/>
<feature type="binding site" evidence="4">
    <location>
        <begin position="174"/>
        <end position="178"/>
    </location>
    <ligand>
        <name>ATP</name>
        <dbReference type="ChEBI" id="CHEBI:30616"/>
    </ligand>
</feature>
<dbReference type="GO" id="GO:0016787">
    <property type="term" value="F:hydrolase activity"/>
    <property type="evidence" value="ECO:0007669"/>
    <property type="project" value="UniProtKB-KW"/>
</dbReference>
<keyword evidence="6" id="KW-1185">Reference proteome</keyword>
<evidence type="ECO:0000256" key="3">
    <source>
        <dbReference type="PIRSR" id="PIRSR600407-1"/>
    </source>
</evidence>
<dbReference type="EMBL" id="JBJKFK010000526">
    <property type="protein sequence ID" value="KAL3316522.1"/>
    <property type="molecule type" value="Genomic_DNA"/>
</dbReference>
<dbReference type="Pfam" id="PF01150">
    <property type="entry name" value="GDA1_CD39"/>
    <property type="match status" value="1"/>
</dbReference>
<protein>
    <submittedName>
        <fullName evidence="5">Ectonucleoside triphosphate diphosphohydrolase 3</fullName>
    </submittedName>
</protein>
<proteinExistence type="inferred from homology"/>
<dbReference type="Gene3D" id="3.30.420.40">
    <property type="match status" value="1"/>
</dbReference>
<evidence type="ECO:0000256" key="4">
    <source>
        <dbReference type="PIRSR" id="PIRSR600407-2"/>
    </source>
</evidence>
<dbReference type="Proteomes" id="UP001626550">
    <property type="component" value="Unassembled WGS sequence"/>
</dbReference>
<comment type="caution">
    <text evidence="5">The sequence shown here is derived from an EMBL/GenBank/DDBJ whole genome shotgun (WGS) entry which is preliminary data.</text>
</comment>
<gene>
    <name evidence="5" type="primary">ENTPD3</name>
    <name evidence="5" type="ORF">Ciccas_004830</name>
</gene>